<keyword evidence="3" id="KW-1185">Reference proteome</keyword>
<feature type="region of interest" description="Disordered" evidence="1">
    <location>
        <begin position="1"/>
        <end position="73"/>
    </location>
</feature>
<protein>
    <submittedName>
        <fullName evidence="2">Uncharacterized protein</fullName>
    </submittedName>
</protein>
<reference evidence="2" key="1">
    <citation type="submission" date="2024-02" db="EMBL/GenBank/DDBJ databases">
        <authorList>
            <consortium name="ELIXIR-Norway"/>
            <consortium name="Elixir Norway"/>
        </authorList>
    </citation>
    <scope>NUCLEOTIDE SEQUENCE</scope>
</reference>
<gene>
    <name evidence="2" type="ORF">CSSPTR1EN2_LOCUS16104</name>
</gene>
<proteinExistence type="predicted"/>
<feature type="region of interest" description="Disordered" evidence="1">
    <location>
        <begin position="91"/>
        <end position="137"/>
    </location>
</feature>
<evidence type="ECO:0000313" key="2">
    <source>
        <dbReference type="EMBL" id="CAK9222485.1"/>
    </source>
</evidence>
<feature type="compositionally biased region" description="Polar residues" evidence="1">
    <location>
        <begin position="101"/>
        <end position="110"/>
    </location>
</feature>
<organism evidence="2 3">
    <name type="scientific">Sphagnum troendelagicum</name>
    <dbReference type="NCBI Taxonomy" id="128251"/>
    <lineage>
        <taxon>Eukaryota</taxon>
        <taxon>Viridiplantae</taxon>
        <taxon>Streptophyta</taxon>
        <taxon>Embryophyta</taxon>
        <taxon>Bryophyta</taxon>
        <taxon>Sphagnophytina</taxon>
        <taxon>Sphagnopsida</taxon>
        <taxon>Sphagnales</taxon>
        <taxon>Sphagnaceae</taxon>
        <taxon>Sphagnum</taxon>
    </lineage>
</organism>
<evidence type="ECO:0000313" key="3">
    <source>
        <dbReference type="Proteomes" id="UP001497512"/>
    </source>
</evidence>
<accession>A0ABP0UHZ2</accession>
<name>A0ABP0UHZ2_9BRYO</name>
<dbReference type="Proteomes" id="UP001497512">
    <property type="component" value="Chromosome 4"/>
</dbReference>
<feature type="compositionally biased region" description="Polar residues" evidence="1">
    <location>
        <begin position="41"/>
        <end position="61"/>
    </location>
</feature>
<dbReference type="EMBL" id="OZ019896">
    <property type="protein sequence ID" value="CAK9222485.1"/>
    <property type="molecule type" value="Genomic_DNA"/>
</dbReference>
<sequence length="137" mass="15069">MTEPPPSPSRANSEIWAEAGKPPEEATTPKNKLFFELPRLNYSQAQKPEANTNPSANSDEGNQGGDLHARLQEDTLEGLVLPRLKETCPQARLAQAETAPHSPSYSSTRNNAEREKSATPFKGTPFLLFLSRHDNSN</sequence>
<evidence type="ECO:0000256" key="1">
    <source>
        <dbReference type="SAM" id="MobiDB-lite"/>
    </source>
</evidence>